<evidence type="ECO:0000259" key="9">
    <source>
        <dbReference type="Pfam" id="PF01545"/>
    </source>
</evidence>
<dbReference type="InterPro" id="IPR058533">
    <property type="entry name" value="Cation_efflux_TM"/>
</dbReference>
<evidence type="ECO:0000256" key="8">
    <source>
        <dbReference type="SAM" id="Phobius"/>
    </source>
</evidence>
<evidence type="ECO:0000256" key="1">
    <source>
        <dbReference type="ARBA" id="ARBA00004141"/>
    </source>
</evidence>
<dbReference type="PANTHER" id="PTHR43840">
    <property type="entry name" value="MITOCHONDRIAL METAL TRANSPORTER 1-RELATED"/>
    <property type="match status" value="1"/>
</dbReference>
<feature type="transmembrane region" description="Helical" evidence="8">
    <location>
        <begin position="117"/>
        <end position="139"/>
    </location>
</feature>
<dbReference type="PANTHER" id="PTHR43840:SF15">
    <property type="entry name" value="MITOCHONDRIAL METAL TRANSPORTER 1-RELATED"/>
    <property type="match status" value="1"/>
</dbReference>
<proteinExistence type="inferred from homology"/>
<gene>
    <name evidence="11" type="ORF">ACFSF0_05895</name>
</gene>
<evidence type="ECO:0000256" key="3">
    <source>
        <dbReference type="ARBA" id="ARBA00022448"/>
    </source>
</evidence>
<feature type="transmembrane region" description="Helical" evidence="8">
    <location>
        <begin position="12"/>
        <end position="37"/>
    </location>
</feature>
<dbReference type="Gene3D" id="3.30.70.1350">
    <property type="entry name" value="Cation efflux protein, cytoplasmic domain"/>
    <property type="match status" value="1"/>
</dbReference>
<evidence type="ECO:0000313" key="11">
    <source>
        <dbReference type="EMBL" id="MFD1710127.1"/>
    </source>
</evidence>
<dbReference type="InterPro" id="IPR036837">
    <property type="entry name" value="Cation_efflux_CTD_sf"/>
</dbReference>
<keyword evidence="6 8" id="KW-0472">Membrane</keyword>
<dbReference type="Gene3D" id="1.20.1510.10">
    <property type="entry name" value="Cation efflux protein transmembrane domain"/>
    <property type="match status" value="1"/>
</dbReference>
<dbReference type="EMBL" id="JBHUEJ010000015">
    <property type="protein sequence ID" value="MFD1710127.1"/>
    <property type="molecule type" value="Genomic_DNA"/>
</dbReference>
<comment type="subcellular location">
    <subcellularLocation>
        <location evidence="1">Membrane</location>
        <topology evidence="1">Multi-pass membrane protein</topology>
    </subcellularLocation>
</comment>
<evidence type="ECO:0000256" key="6">
    <source>
        <dbReference type="ARBA" id="ARBA00023136"/>
    </source>
</evidence>
<feature type="transmembrane region" description="Helical" evidence="8">
    <location>
        <begin position="160"/>
        <end position="182"/>
    </location>
</feature>
<organism evidence="11 12">
    <name type="scientific">Ottowia flava</name>
    <dbReference type="NCBI Taxonomy" id="2675430"/>
    <lineage>
        <taxon>Bacteria</taxon>
        <taxon>Pseudomonadati</taxon>
        <taxon>Pseudomonadota</taxon>
        <taxon>Betaproteobacteria</taxon>
        <taxon>Burkholderiales</taxon>
        <taxon>Comamonadaceae</taxon>
        <taxon>Ottowia</taxon>
    </lineage>
</organism>
<keyword evidence="3" id="KW-0813">Transport</keyword>
<dbReference type="Proteomes" id="UP001597304">
    <property type="component" value="Unassembled WGS sequence"/>
</dbReference>
<feature type="domain" description="Cation efflux protein cytoplasmic" evidence="10">
    <location>
        <begin position="259"/>
        <end position="315"/>
    </location>
</feature>
<evidence type="ECO:0000256" key="5">
    <source>
        <dbReference type="ARBA" id="ARBA00022989"/>
    </source>
</evidence>
<dbReference type="SUPFAM" id="SSF161111">
    <property type="entry name" value="Cation efflux protein transmembrane domain-like"/>
    <property type="match status" value="1"/>
</dbReference>
<dbReference type="NCBIfam" id="TIGR01297">
    <property type="entry name" value="CDF"/>
    <property type="match status" value="1"/>
</dbReference>
<protein>
    <submittedName>
        <fullName evidence="11">Cation diffusion facilitator family transporter</fullName>
    </submittedName>
</protein>
<comment type="caution">
    <text evidence="11">The sequence shown here is derived from an EMBL/GenBank/DDBJ whole genome shotgun (WGS) entry which is preliminary data.</text>
</comment>
<evidence type="ECO:0000259" key="10">
    <source>
        <dbReference type="Pfam" id="PF16916"/>
    </source>
</evidence>
<name>A0ABW4KSQ3_9BURK</name>
<dbReference type="RefSeq" id="WP_147911891.1">
    <property type="nucleotide sequence ID" value="NZ_JBHUEJ010000015.1"/>
</dbReference>
<reference evidence="12" key="1">
    <citation type="journal article" date="2019" name="Int. J. Syst. Evol. Microbiol.">
        <title>The Global Catalogue of Microorganisms (GCM) 10K type strain sequencing project: providing services to taxonomists for standard genome sequencing and annotation.</title>
        <authorList>
            <consortium name="The Broad Institute Genomics Platform"/>
            <consortium name="The Broad Institute Genome Sequencing Center for Infectious Disease"/>
            <person name="Wu L."/>
            <person name="Ma J."/>
        </authorList>
    </citation>
    <scope>NUCLEOTIDE SEQUENCE [LARGE SCALE GENOMIC DNA]</scope>
    <source>
        <strain evidence="12">LMG 29247</strain>
    </source>
</reference>
<evidence type="ECO:0000256" key="2">
    <source>
        <dbReference type="ARBA" id="ARBA00008114"/>
    </source>
</evidence>
<feature type="domain" description="Cation efflux protein transmembrane" evidence="9">
    <location>
        <begin position="18"/>
        <end position="210"/>
    </location>
</feature>
<dbReference type="SUPFAM" id="SSF160240">
    <property type="entry name" value="Cation efflux protein cytoplasmic domain-like"/>
    <property type="match status" value="1"/>
</dbReference>
<evidence type="ECO:0000256" key="7">
    <source>
        <dbReference type="SAM" id="MobiDB-lite"/>
    </source>
</evidence>
<keyword evidence="5 8" id="KW-1133">Transmembrane helix</keyword>
<dbReference type="InterPro" id="IPR002524">
    <property type="entry name" value="Cation_efflux"/>
</dbReference>
<comment type="similarity">
    <text evidence="2">Belongs to the cation diffusion facilitator (CDF) transporter (TC 2.A.4) family.</text>
</comment>
<feature type="transmembrane region" description="Helical" evidence="8">
    <location>
        <begin position="88"/>
        <end position="105"/>
    </location>
</feature>
<evidence type="ECO:0000256" key="4">
    <source>
        <dbReference type="ARBA" id="ARBA00022692"/>
    </source>
</evidence>
<dbReference type="Pfam" id="PF01545">
    <property type="entry name" value="Cation_efflux"/>
    <property type="match status" value="1"/>
</dbReference>
<dbReference type="InterPro" id="IPR050291">
    <property type="entry name" value="CDF_Transporter"/>
</dbReference>
<dbReference type="InterPro" id="IPR027470">
    <property type="entry name" value="Cation_efflux_CTD"/>
</dbReference>
<keyword evidence="4 8" id="KW-0812">Transmembrane</keyword>
<accession>A0ABW4KSQ3</accession>
<sequence length="345" mass="36591">MPIESLRRWITPARLMGVSVVVALLTIALKTLAWWLTGSVGLLSDALESFVNLAAAVFGLWMVTVAARPADEDHPFGHSKAEYFSSGFEGILILGAAAAIVWAALPRFWHPQPLEQLGWGMALSVASSVLNGVLAWIMLRASRTHRSIALEADAKHLLTDVWTSAGVVIGLVLAGLTGWLWLDPLVAIGVALNILREGGRLIWRSSQGLMDAAAEPQVQAKVDAVLAGFLQPSGDSPGNVARATGAGGVTAPGHANPVRIDHVLSRRAGQRHFLSMHLHLPADWSLGRAAAMRARVEQALLDAVPGLQVSIQLLPLGVEPLTELGEAAPTDEGTVPMGLGHAHRH</sequence>
<feature type="transmembrane region" description="Helical" evidence="8">
    <location>
        <begin position="49"/>
        <end position="67"/>
    </location>
</feature>
<feature type="region of interest" description="Disordered" evidence="7">
    <location>
        <begin position="326"/>
        <end position="345"/>
    </location>
</feature>
<dbReference type="InterPro" id="IPR027469">
    <property type="entry name" value="Cation_efflux_TMD_sf"/>
</dbReference>
<keyword evidence="12" id="KW-1185">Reference proteome</keyword>
<dbReference type="Pfam" id="PF16916">
    <property type="entry name" value="ZT_dimer"/>
    <property type="match status" value="1"/>
</dbReference>
<evidence type="ECO:0000313" key="12">
    <source>
        <dbReference type="Proteomes" id="UP001597304"/>
    </source>
</evidence>